<name>A0A7D6VCM0_9NOCA</name>
<dbReference type="Proteomes" id="UP000515512">
    <property type="component" value="Chromosome"/>
</dbReference>
<dbReference type="KEGG" id="nhu:H0264_01970"/>
<evidence type="ECO:0000313" key="2">
    <source>
        <dbReference type="Proteomes" id="UP000515512"/>
    </source>
</evidence>
<proteinExistence type="predicted"/>
<dbReference type="EMBL" id="CP059399">
    <property type="protein sequence ID" value="QLY31182.1"/>
    <property type="molecule type" value="Genomic_DNA"/>
</dbReference>
<protein>
    <submittedName>
        <fullName evidence="1">Uncharacterized protein</fullName>
    </submittedName>
</protein>
<accession>A0A7D6VCM0</accession>
<reference evidence="1 2" key="1">
    <citation type="submission" date="2020-07" db="EMBL/GenBank/DDBJ databases">
        <authorList>
            <person name="Zhuang K."/>
            <person name="Ran Y."/>
        </authorList>
    </citation>
    <scope>NUCLEOTIDE SEQUENCE [LARGE SCALE GENOMIC DNA]</scope>
    <source>
        <strain evidence="1 2">WCH-YHL-001</strain>
    </source>
</reference>
<sequence length="60" mass="6985">MTYERSVLKHERGQFHQAMEYAGTIRSMLWSHRNCVAGNGDTAESCSRRTYLLEIRHQNG</sequence>
<evidence type="ECO:0000313" key="1">
    <source>
        <dbReference type="EMBL" id="QLY31182.1"/>
    </source>
</evidence>
<dbReference type="AlphaFoldDB" id="A0A7D6VCM0"/>
<keyword evidence="2" id="KW-1185">Reference proteome</keyword>
<gene>
    <name evidence="1" type="ORF">H0264_01970</name>
</gene>
<organism evidence="1 2">
    <name type="scientific">Nocardia huaxiensis</name>
    <dbReference type="NCBI Taxonomy" id="2755382"/>
    <lineage>
        <taxon>Bacteria</taxon>
        <taxon>Bacillati</taxon>
        <taxon>Actinomycetota</taxon>
        <taxon>Actinomycetes</taxon>
        <taxon>Mycobacteriales</taxon>
        <taxon>Nocardiaceae</taxon>
        <taxon>Nocardia</taxon>
    </lineage>
</organism>
<dbReference type="RefSeq" id="WP_181582378.1">
    <property type="nucleotide sequence ID" value="NZ_CP059399.1"/>
</dbReference>